<keyword evidence="3" id="KW-1185">Reference proteome</keyword>
<dbReference type="EMBL" id="ABOX02000024">
    <property type="protein sequence ID" value="EEF59764.1"/>
    <property type="molecule type" value="Genomic_DNA"/>
</dbReference>
<dbReference type="RefSeq" id="WP_007416269.1">
    <property type="nucleotide sequence ID" value="NZ_ABOX02000024.1"/>
</dbReference>
<keyword evidence="1" id="KW-1133">Transmembrane helix</keyword>
<evidence type="ECO:0000256" key="1">
    <source>
        <dbReference type="SAM" id="Phobius"/>
    </source>
</evidence>
<gene>
    <name evidence="2" type="ORF">Cflav_PD2585</name>
</gene>
<evidence type="ECO:0000313" key="3">
    <source>
        <dbReference type="Proteomes" id="UP000003688"/>
    </source>
</evidence>
<evidence type="ECO:0000313" key="2">
    <source>
        <dbReference type="EMBL" id="EEF59764.1"/>
    </source>
</evidence>
<comment type="caution">
    <text evidence="2">The sequence shown here is derived from an EMBL/GenBank/DDBJ whole genome shotgun (WGS) entry which is preliminary data.</text>
</comment>
<dbReference type="AlphaFoldDB" id="B9XKC6"/>
<protein>
    <submittedName>
        <fullName evidence="2">Uncharacterized protein</fullName>
    </submittedName>
</protein>
<dbReference type="Proteomes" id="UP000003688">
    <property type="component" value="Unassembled WGS sequence"/>
</dbReference>
<reference evidence="2 3" key="1">
    <citation type="journal article" date="2011" name="J. Bacteriol.">
        <title>Genome sequence of 'Pedosphaera parvula' Ellin514, an aerobic Verrucomicrobial isolate from pasture soil.</title>
        <authorList>
            <person name="Kant R."/>
            <person name="van Passel M.W."/>
            <person name="Sangwan P."/>
            <person name="Palva A."/>
            <person name="Lucas S."/>
            <person name="Copeland A."/>
            <person name="Lapidus A."/>
            <person name="Glavina Del Rio T."/>
            <person name="Dalin E."/>
            <person name="Tice H."/>
            <person name="Bruce D."/>
            <person name="Goodwin L."/>
            <person name="Pitluck S."/>
            <person name="Chertkov O."/>
            <person name="Larimer F.W."/>
            <person name="Land M.L."/>
            <person name="Hauser L."/>
            <person name="Brettin T.S."/>
            <person name="Detter J.C."/>
            <person name="Han S."/>
            <person name="de Vos W.M."/>
            <person name="Janssen P.H."/>
            <person name="Smidt H."/>
        </authorList>
    </citation>
    <scope>NUCLEOTIDE SEQUENCE [LARGE SCALE GENOMIC DNA]</scope>
    <source>
        <strain evidence="2 3">Ellin514</strain>
    </source>
</reference>
<keyword evidence="1" id="KW-0472">Membrane</keyword>
<accession>B9XKC6</accession>
<dbReference type="STRING" id="320771.Cflav_PD2585"/>
<feature type="transmembrane region" description="Helical" evidence="1">
    <location>
        <begin position="7"/>
        <end position="27"/>
    </location>
</feature>
<feature type="transmembrane region" description="Helical" evidence="1">
    <location>
        <begin position="33"/>
        <end position="56"/>
    </location>
</feature>
<organism evidence="2 3">
    <name type="scientific">Pedosphaera parvula (strain Ellin514)</name>
    <dbReference type="NCBI Taxonomy" id="320771"/>
    <lineage>
        <taxon>Bacteria</taxon>
        <taxon>Pseudomonadati</taxon>
        <taxon>Verrucomicrobiota</taxon>
        <taxon>Pedosphaerae</taxon>
        <taxon>Pedosphaerales</taxon>
        <taxon>Pedosphaeraceae</taxon>
        <taxon>Pedosphaera</taxon>
    </lineage>
</organism>
<proteinExistence type="predicted"/>
<keyword evidence="1" id="KW-0812">Transmembrane</keyword>
<feature type="transmembrane region" description="Helical" evidence="1">
    <location>
        <begin position="77"/>
        <end position="98"/>
    </location>
</feature>
<sequence length="290" mass="32391">MKGTGSIFSKVVIAVSVCALIVVEFLLLRNESLFSKVSVAGSGGFIVVVGLIFEQAAEKEHFKNVRQLRFIKKIKTLGEWLVIIGVFIEVILAGITAYSEWCNDPLKKKVASASASARLIIKTPSNQTPLFISKPEEPFGAQLRFFSPSGSNTTLLSLVSHDCFLWNMGTTNQRDARLEFAEDKASFNSFDVDLKGSKTIVKQFNEVDSFILQFSEMDRNAEVVSGLVVLHVNDSTWEYDVPPQKPKWGLVTMRRTRDKKGKLISEVKPVPVIDFVEPPRVQKEQVYDGK</sequence>
<name>B9XKC6_PEDPL</name>